<evidence type="ECO:0000313" key="4">
    <source>
        <dbReference type="Proteomes" id="UP000401717"/>
    </source>
</evidence>
<dbReference type="InterPro" id="IPR007361">
    <property type="entry name" value="DUF427"/>
</dbReference>
<evidence type="ECO:0000313" key="3">
    <source>
        <dbReference type="EMBL" id="VUF11466.1"/>
    </source>
</evidence>
<organism evidence="3 4">
    <name type="scientific">Methylobacterium dankookense</name>
    <dbReference type="NCBI Taxonomy" id="560405"/>
    <lineage>
        <taxon>Bacteria</taxon>
        <taxon>Pseudomonadati</taxon>
        <taxon>Pseudomonadota</taxon>
        <taxon>Alphaproteobacteria</taxon>
        <taxon>Hyphomicrobiales</taxon>
        <taxon>Methylobacteriaceae</taxon>
        <taxon>Methylobacterium</taxon>
    </lineage>
</organism>
<dbReference type="Proteomes" id="UP000401717">
    <property type="component" value="Unassembled WGS sequence"/>
</dbReference>
<feature type="domain" description="DUF427" evidence="1">
    <location>
        <begin position="19"/>
        <end position="109"/>
    </location>
</feature>
<evidence type="ECO:0000313" key="2">
    <source>
        <dbReference type="EMBL" id="GJD57546.1"/>
    </source>
</evidence>
<reference evidence="3 4" key="1">
    <citation type="submission" date="2019-06" db="EMBL/GenBank/DDBJ databases">
        <authorList>
            <person name="Rodrigo-Torres L."/>
            <person name="Arahal R. D."/>
            <person name="Lucena T."/>
        </authorList>
    </citation>
    <scope>NUCLEOTIDE SEQUENCE [LARGE SCALE GENOMIC DNA]</scope>
    <source>
        <strain evidence="3 4">SW08-7</strain>
    </source>
</reference>
<accession>A0A564FUN4</accession>
<dbReference type="OrthoDB" id="9815163at2"/>
<dbReference type="PANTHER" id="PTHR34310">
    <property type="entry name" value="DUF427 DOMAIN PROTEIN (AFU_ORTHOLOGUE AFUA_3G02220)"/>
    <property type="match status" value="1"/>
</dbReference>
<evidence type="ECO:0000313" key="5">
    <source>
        <dbReference type="Proteomes" id="UP001055303"/>
    </source>
</evidence>
<dbReference type="Pfam" id="PF04248">
    <property type="entry name" value="NTP_transf_9"/>
    <property type="match status" value="1"/>
</dbReference>
<proteinExistence type="predicted"/>
<sequence>MKLPGPDHPIAILPQPGLVRVIVEGTVAAETRAALSLQEAGYLPVLYIPRADVLGAVRRSARRSHCPYKGDASYFDLVVGGSERADAAWSYEDPFPAVAAIRGHLAFYPGRVDAIEQG</sequence>
<name>A0A564FUN4_9HYPH</name>
<dbReference type="Gene3D" id="2.170.150.40">
    <property type="entry name" value="Domain of unknown function (DUF427)"/>
    <property type="match status" value="1"/>
</dbReference>
<dbReference type="InterPro" id="IPR038694">
    <property type="entry name" value="DUF427_sf"/>
</dbReference>
<dbReference type="EMBL" id="BPQI01000107">
    <property type="protein sequence ID" value="GJD57546.1"/>
    <property type="molecule type" value="Genomic_DNA"/>
</dbReference>
<keyword evidence="5" id="KW-1185">Reference proteome</keyword>
<dbReference type="Proteomes" id="UP001055303">
    <property type="component" value="Unassembled WGS sequence"/>
</dbReference>
<reference evidence="2" key="2">
    <citation type="journal article" date="2021" name="Front. Microbiol.">
        <title>Comprehensive Comparative Genomics and Phenotyping of Methylobacterium Species.</title>
        <authorList>
            <person name="Alessa O."/>
            <person name="Ogura Y."/>
            <person name="Fujitani Y."/>
            <person name="Takami H."/>
            <person name="Hayashi T."/>
            <person name="Sahin N."/>
            <person name="Tani A."/>
        </authorList>
    </citation>
    <scope>NUCLEOTIDE SEQUENCE</scope>
    <source>
        <strain evidence="2">DSM 22415</strain>
    </source>
</reference>
<evidence type="ECO:0000259" key="1">
    <source>
        <dbReference type="Pfam" id="PF04248"/>
    </source>
</evidence>
<dbReference type="PANTHER" id="PTHR34310:SF9">
    <property type="entry name" value="BLR5716 PROTEIN"/>
    <property type="match status" value="1"/>
</dbReference>
<dbReference type="AlphaFoldDB" id="A0A564FUN4"/>
<reference evidence="2" key="3">
    <citation type="submission" date="2021-08" db="EMBL/GenBank/DDBJ databases">
        <authorList>
            <person name="Tani A."/>
            <person name="Ola A."/>
            <person name="Ogura Y."/>
            <person name="Katsura K."/>
            <person name="Hayashi T."/>
        </authorList>
    </citation>
    <scope>NUCLEOTIDE SEQUENCE</scope>
    <source>
        <strain evidence="2">DSM 22415</strain>
    </source>
</reference>
<dbReference type="RefSeq" id="WP_144761341.1">
    <property type="nucleotide sequence ID" value="NZ_BPQI01000107.1"/>
</dbReference>
<protein>
    <recommendedName>
        <fullName evidence="1">DUF427 domain-containing protein</fullName>
    </recommendedName>
</protein>
<dbReference type="EMBL" id="CABFVH010000004">
    <property type="protein sequence ID" value="VUF11466.1"/>
    <property type="molecule type" value="Genomic_DNA"/>
</dbReference>
<gene>
    <name evidence="2" type="ORF">IFDJLNFL_3449</name>
    <name evidence="3" type="ORF">MTDSW087_01148</name>
</gene>